<dbReference type="GO" id="GO:0016829">
    <property type="term" value="F:lyase activity"/>
    <property type="evidence" value="ECO:0007669"/>
    <property type="project" value="UniProtKB-KW"/>
</dbReference>
<dbReference type="EMBL" id="RBXO01000001">
    <property type="protein sequence ID" value="RKT52657.1"/>
    <property type="molecule type" value="Genomic_DNA"/>
</dbReference>
<dbReference type="SUPFAM" id="SSF54593">
    <property type="entry name" value="Glyoxalase/Bleomycin resistance protein/Dihydroxybiphenyl dioxygenase"/>
    <property type="match status" value="1"/>
</dbReference>
<sequence length="153" mass="16713">MEVERSRPGRDGEPPVLRRRGCAATIVVMSATLSGLVLGTPSPPVLADFYRALLGWSEVSRAPEWARIRPEDSAGPGLSFQLERDFVPPAWPSRPGGQQLQAHLDIRVDDLQAETARAVALGATVEEHQPQPDGVRVLRDPHGNLFCLFLPGY</sequence>
<dbReference type="Proteomes" id="UP000282084">
    <property type="component" value="Unassembled WGS sequence"/>
</dbReference>
<dbReference type="PROSITE" id="PS51819">
    <property type="entry name" value="VOC"/>
    <property type="match status" value="1"/>
</dbReference>
<name>A0A495VVD2_9PSEU</name>
<dbReference type="PANTHER" id="PTHR35908">
    <property type="entry name" value="HYPOTHETICAL FUSION PROTEIN"/>
    <property type="match status" value="1"/>
</dbReference>
<evidence type="ECO:0000313" key="2">
    <source>
        <dbReference type="EMBL" id="RKT52657.1"/>
    </source>
</evidence>
<keyword evidence="3" id="KW-1185">Reference proteome</keyword>
<accession>A0A495VVD2</accession>
<dbReference type="GO" id="GO:0051213">
    <property type="term" value="F:dioxygenase activity"/>
    <property type="evidence" value="ECO:0007669"/>
    <property type="project" value="UniProtKB-KW"/>
</dbReference>
<organism evidence="2 3">
    <name type="scientific">Saccharothrix australiensis</name>
    <dbReference type="NCBI Taxonomy" id="2072"/>
    <lineage>
        <taxon>Bacteria</taxon>
        <taxon>Bacillati</taxon>
        <taxon>Actinomycetota</taxon>
        <taxon>Actinomycetes</taxon>
        <taxon>Pseudonocardiales</taxon>
        <taxon>Pseudonocardiaceae</taxon>
        <taxon>Saccharothrix</taxon>
    </lineage>
</organism>
<dbReference type="PANTHER" id="PTHR35908:SF1">
    <property type="entry name" value="CONSERVED PROTEIN"/>
    <property type="match status" value="1"/>
</dbReference>
<comment type="caution">
    <text evidence="2">The sequence shown here is derived from an EMBL/GenBank/DDBJ whole genome shotgun (WGS) entry which is preliminary data.</text>
</comment>
<keyword evidence="2" id="KW-0560">Oxidoreductase</keyword>
<dbReference type="Pfam" id="PF18029">
    <property type="entry name" value="Glyoxalase_6"/>
    <property type="match status" value="1"/>
</dbReference>
<evidence type="ECO:0000259" key="1">
    <source>
        <dbReference type="PROSITE" id="PS51819"/>
    </source>
</evidence>
<evidence type="ECO:0000313" key="3">
    <source>
        <dbReference type="Proteomes" id="UP000282084"/>
    </source>
</evidence>
<proteinExistence type="predicted"/>
<keyword evidence="2" id="KW-0456">Lyase</keyword>
<reference evidence="2 3" key="1">
    <citation type="submission" date="2018-10" db="EMBL/GenBank/DDBJ databases">
        <title>Sequencing the genomes of 1000 actinobacteria strains.</title>
        <authorList>
            <person name="Klenk H.-P."/>
        </authorList>
    </citation>
    <scope>NUCLEOTIDE SEQUENCE [LARGE SCALE GENOMIC DNA]</scope>
    <source>
        <strain evidence="2 3">DSM 43800</strain>
    </source>
</reference>
<protein>
    <submittedName>
        <fullName evidence="2">Catechol 2,3-dioxygenase-like lactoylglutathione lyase family enzyme</fullName>
    </submittedName>
</protein>
<dbReference type="AlphaFoldDB" id="A0A495VVD2"/>
<dbReference type="InterPro" id="IPR041581">
    <property type="entry name" value="Glyoxalase_6"/>
</dbReference>
<dbReference type="InterPro" id="IPR029068">
    <property type="entry name" value="Glyas_Bleomycin-R_OHBP_Dase"/>
</dbReference>
<dbReference type="CDD" id="cd06587">
    <property type="entry name" value="VOC"/>
    <property type="match status" value="1"/>
</dbReference>
<gene>
    <name evidence="2" type="ORF">C8E97_1180</name>
</gene>
<dbReference type="InterPro" id="IPR037523">
    <property type="entry name" value="VOC_core"/>
</dbReference>
<dbReference type="Gene3D" id="3.10.180.10">
    <property type="entry name" value="2,3-Dihydroxybiphenyl 1,2-Dioxygenase, domain 1"/>
    <property type="match status" value="1"/>
</dbReference>
<feature type="domain" description="VOC" evidence="1">
    <location>
        <begin position="32"/>
        <end position="151"/>
    </location>
</feature>
<keyword evidence="2" id="KW-0223">Dioxygenase</keyword>